<evidence type="ECO:0008006" key="3">
    <source>
        <dbReference type="Google" id="ProtNLM"/>
    </source>
</evidence>
<protein>
    <recommendedName>
        <fullName evidence="3">Cell division protein ZapA</fullName>
    </recommendedName>
</protein>
<gene>
    <name evidence="1" type="ORF">AFM12_00660</name>
</gene>
<dbReference type="STRING" id="1605367.AFM12_00660"/>
<comment type="caution">
    <text evidence="1">The sequence shown here is derived from an EMBL/GenBank/DDBJ whole genome shotgun (WGS) entry which is preliminary data.</text>
</comment>
<evidence type="ECO:0000313" key="1">
    <source>
        <dbReference type="EMBL" id="KPM49192.1"/>
    </source>
</evidence>
<dbReference type="Proteomes" id="UP000050454">
    <property type="component" value="Unassembled WGS sequence"/>
</dbReference>
<organism evidence="1 2">
    <name type="scientific">Jiulongibacter sediminis</name>
    <dbReference type="NCBI Taxonomy" id="1605367"/>
    <lineage>
        <taxon>Bacteria</taxon>
        <taxon>Pseudomonadati</taxon>
        <taxon>Bacteroidota</taxon>
        <taxon>Cytophagia</taxon>
        <taxon>Cytophagales</taxon>
        <taxon>Leadbetterellaceae</taxon>
        <taxon>Jiulongibacter</taxon>
    </lineage>
</organism>
<dbReference type="Pfam" id="PF05164">
    <property type="entry name" value="ZapA"/>
    <property type="match status" value="1"/>
</dbReference>
<keyword evidence="2" id="KW-1185">Reference proteome</keyword>
<dbReference type="RefSeq" id="WP_055143153.1">
    <property type="nucleotide sequence ID" value="NZ_CAKZPM010000010.1"/>
</dbReference>
<proteinExistence type="predicted"/>
<dbReference type="EMBL" id="LGTQ01000005">
    <property type="protein sequence ID" value="KPM49192.1"/>
    <property type="molecule type" value="Genomic_DNA"/>
</dbReference>
<dbReference type="InterPro" id="IPR036192">
    <property type="entry name" value="Cell_div_ZapA-like_sf"/>
</dbReference>
<reference evidence="1 2" key="1">
    <citation type="submission" date="2015-07" db="EMBL/GenBank/DDBJ databases">
        <title>The draft genome sequence of Leadbetterella sp. JN14-9.</title>
        <authorList>
            <person name="Liu Y."/>
            <person name="Du J."/>
            <person name="Shao Z."/>
        </authorList>
    </citation>
    <scope>NUCLEOTIDE SEQUENCE [LARGE SCALE GENOMIC DNA]</scope>
    <source>
        <strain evidence="1 2">JN14-9</strain>
    </source>
</reference>
<evidence type="ECO:0000313" key="2">
    <source>
        <dbReference type="Proteomes" id="UP000050454"/>
    </source>
</evidence>
<dbReference type="AlphaFoldDB" id="A0A0P7C3I2"/>
<name>A0A0P7C3I2_9BACT</name>
<dbReference type="SUPFAM" id="SSF102829">
    <property type="entry name" value="Cell division protein ZapA-like"/>
    <property type="match status" value="1"/>
</dbReference>
<dbReference type="InterPro" id="IPR007838">
    <property type="entry name" value="Cell_div_ZapA-like"/>
</dbReference>
<accession>A0A0P7C3I2</accession>
<dbReference type="OrthoDB" id="1495773at2"/>
<sequence>MEAEKVKANIKVNGENIPLIVAKNDEPFFREAAIKINEKLAELQNKYGASASSEVLITTVAIEAMVDALQAFDNYQRLQHEISDRLQQINGRLDS</sequence>